<evidence type="ECO:0000313" key="1">
    <source>
        <dbReference type="EMBL" id="ETM56708.1"/>
    </source>
</evidence>
<name>W2P906_PHYNI</name>
<dbReference type="Proteomes" id="UP000054532">
    <property type="component" value="Unassembled WGS sequence"/>
</dbReference>
<protein>
    <submittedName>
        <fullName evidence="1">Uncharacterized protein</fullName>
    </submittedName>
</protein>
<dbReference type="AlphaFoldDB" id="W2P906"/>
<proteinExistence type="predicted"/>
<gene>
    <name evidence="1" type="ORF">L914_00389</name>
</gene>
<reference evidence="1" key="1">
    <citation type="submission" date="2013-11" db="EMBL/GenBank/DDBJ databases">
        <title>The Genome Sequence of Phytophthora parasitica IAC_01/95.</title>
        <authorList>
            <consortium name="The Broad Institute Genomics Platform"/>
            <person name="Russ C."/>
            <person name="Tyler B."/>
            <person name="Panabieres F."/>
            <person name="Shan W."/>
            <person name="Tripathy S."/>
            <person name="Grunwald N."/>
            <person name="Machado M."/>
            <person name="Johnson C.S."/>
            <person name="Arredondo F."/>
            <person name="Hong C."/>
            <person name="Coffey M."/>
            <person name="Young S.K."/>
            <person name="Zeng Q."/>
            <person name="Gargeya S."/>
            <person name="Fitzgerald M."/>
            <person name="Abouelleil A."/>
            <person name="Alvarado L."/>
            <person name="Chapman S.B."/>
            <person name="Gainer-Dewar J."/>
            <person name="Goldberg J."/>
            <person name="Griggs A."/>
            <person name="Gujja S."/>
            <person name="Hansen M."/>
            <person name="Howarth C."/>
            <person name="Imamovic A."/>
            <person name="Ireland A."/>
            <person name="Larimer J."/>
            <person name="McCowan C."/>
            <person name="Murphy C."/>
            <person name="Pearson M."/>
            <person name="Poon T.W."/>
            <person name="Priest M."/>
            <person name="Roberts A."/>
            <person name="Saif S."/>
            <person name="Shea T."/>
            <person name="Sykes S."/>
            <person name="Wortman J."/>
            <person name="Nusbaum C."/>
            <person name="Birren B."/>
        </authorList>
    </citation>
    <scope>NUCLEOTIDE SEQUENCE [LARGE SCALE GENOMIC DNA]</scope>
    <source>
        <strain evidence="1">IAC_01/95</strain>
    </source>
</reference>
<dbReference type="EMBL" id="KI690438">
    <property type="protein sequence ID" value="ETM56708.1"/>
    <property type="molecule type" value="Genomic_DNA"/>
</dbReference>
<accession>W2P906</accession>
<sequence length="63" mass="7186">MLLDARIGAVLGVQSNSCTRKALPRLHPKISIQQDDKQLATRHDRQESLRNAFYSERSGYICE</sequence>
<organism evidence="1">
    <name type="scientific">Phytophthora nicotianae</name>
    <name type="common">Potato buckeye rot agent</name>
    <name type="synonym">Phytophthora parasitica</name>
    <dbReference type="NCBI Taxonomy" id="4792"/>
    <lineage>
        <taxon>Eukaryota</taxon>
        <taxon>Sar</taxon>
        <taxon>Stramenopiles</taxon>
        <taxon>Oomycota</taxon>
        <taxon>Peronosporomycetes</taxon>
        <taxon>Peronosporales</taxon>
        <taxon>Peronosporaceae</taxon>
        <taxon>Phytophthora</taxon>
    </lineage>
</organism>